<dbReference type="Proteomes" id="UP000289323">
    <property type="component" value="Unassembled WGS sequence"/>
</dbReference>
<evidence type="ECO:0000256" key="1">
    <source>
        <dbReference type="SAM" id="SignalP"/>
    </source>
</evidence>
<evidence type="ECO:0000313" key="2">
    <source>
        <dbReference type="EMBL" id="SPQ24601.1"/>
    </source>
</evidence>
<proteinExistence type="predicted"/>
<keyword evidence="1" id="KW-0732">Signal</keyword>
<reference evidence="2 3" key="1">
    <citation type="submission" date="2018-04" db="EMBL/GenBank/DDBJ databases">
        <authorList>
            <person name="Huttner S."/>
            <person name="Dainat J."/>
        </authorList>
    </citation>
    <scope>NUCLEOTIDE SEQUENCE [LARGE SCALE GENOMIC DNA]</scope>
</reference>
<feature type="signal peptide" evidence="1">
    <location>
        <begin position="1"/>
        <end position="18"/>
    </location>
</feature>
<gene>
    <name evidence="2" type="ORF">TT172_LOCUS7020</name>
</gene>
<protein>
    <submittedName>
        <fullName evidence="2">F246692d-cbce-4bc9-b315-19a469266567</fullName>
    </submittedName>
</protein>
<dbReference type="EMBL" id="OUUZ01000013">
    <property type="protein sequence ID" value="SPQ24601.1"/>
    <property type="molecule type" value="Genomic_DNA"/>
</dbReference>
<sequence length="90" mass="9775">MRIFAFLLTLGSLGGALAEGCPGSWYLQPDDCICMNSTNGALLKVQTLISCRSLGYKTYDGICAVDHDNRQAFKDVCKGLDQESVIGHCR</sequence>
<feature type="chain" id="PRO_5019386538" evidence="1">
    <location>
        <begin position="19"/>
        <end position="90"/>
    </location>
</feature>
<evidence type="ECO:0000313" key="3">
    <source>
        <dbReference type="Proteomes" id="UP000289323"/>
    </source>
</evidence>
<accession>A0A446BQ06</accession>
<organism evidence="2 3">
    <name type="scientific">Thermothielavioides terrestris</name>
    <dbReference type="NCBI Taxonomy" id="2587410"/>
    <lineage>
        <taxon>Eukaryota</taxon>
        <taxon>Fungi</taxon>
        <taxon>Dikarya</taxon>
        <taxon>Ascomycota</taxon>
        <taxon>Pezizomycotina</taxon>
        <taxon>Sordariomycetes</taxon>
        <taxon>Sordariomycetidae</taxon>
        <taxon>Sordariales</taxon>
        <taxon>Chaetomiaceae</taxon>
        <taxon>Thermothielavioides</taxon>
    </lineage>
</organism>
<dbReference type="AlphaFoldDB" id="A0A446BQ06"/>
<name>A0A446BQ06_9PEZI</name>